<keyword evidence="3 11" id="KW-0813">Transport</keyword>
<feature type="binding site" evidence="13">
    <location>
        <position position="523"/>
    </location>
    <ligand>
        <name>Fe(3+)</name>
        <dbReference type="ChEBI" id="CHEBI:29034"/>
        <label>2</label>
    </ligand>
</feature>
<evidence type="ECO:0000256" key="3">
    <source>
        <dbReference type="ARBA" id="ARBA00022448"/>
    </source>
</evidence>
<feature type="disulfide bond" evidence="14">
    <location>
        <begin position="257"/>
        <end position="271"/>
    </location>
</feature>
<feature type="binding site" evidence="13">
    <location>
        <position position="218"/>
    </location>
    <ligand>
        <name>Fe(3+)</name>
        <dbReference type="ChEBI" id="CHEBI:29034"/>
        <label>1</label>
    </ligand>
</feature>
<feature type="binding site" evidence="12">
    <location>
        <position position="153"/>
    </location>
    <ligand>
        <name>hydrogencarbonate</name>
        <dbReference type="ChEBI" id="CHEBI:17544"/>
        <label>1</label>
    </ligand>
</feature>
<evidence type="ECO:0000313" key="18">
    <source>
        <dbReference type="Proteomes" id="UP000261540"/>
    </source>
</evidence>
<evidence type="ECO:0000256" key="11">
    <source>
        <dbReference type="PIRNR" id="PIRNR002549"/>
    </source>
</evidence>
<feature type="disulfide bond" evidence="14">
    <location>
        <begin position="200"/>
        <end position="207"/>
    </location>
</feature>
<feature type="signal peptide" evidence="15">
    <location>
        <begin position="1"/>
        <end position="23"/>
    </location>
</feature>
<dbReference type="PIRSF" id="PIRSF002549">
    <property type="entry name" value="Transferrin"/>
    <property type="match status" value="1"/>
</dbReference>
<evidence type="ECO:0000256" key="2">
    <source>
        <dbReference type="ARBA" id="ARBA00011245"/>
    </source>
</evidence>
<feature type="domain" description="Transferrin-like" evidence="16">
    <location>
        <begin position="40"/>
        <end position="339"/>
    </location>
</feature>
<keyword evidence="6 11" id="KW-0479">Metal-binding</keyword>
<dbReference type="PROSITE" id="PS00207">
    <property type="entry name" value="TRANSFERRIN_LIKE_3"/>
    <property type="match status" value="1"/>
</dbReference>
<dbReference type="InterPro" id="IPR018195">
    <property type="entry name" value="Transferrin_Fe_BS"/>
</dbReference>
<feature type="binding site" evidence="13">
    <location>
        <position position="279"/>
    </location>
    <ligand>
        <name>Fe(3+)</name>
        <dbReference type="ChEBI" id="CHEBI:29034"/>
        <label>1</label>
    </ligand>
</feature>
<feature type="disulfide bond" evidence="14">
    <location>
        <begin position="343"/>
        <end position="380"/>
    </location>
</feature>
<dbReference type="GO" id="GO:0005886">
    <property type="term" value="C:plasma membrane"/>
    <property type="evidence" value="ECO:0007669"/>
    <property type="project" value="TreeGrafter"/>
</dbReference>
<feature type="chain" id="PRO_5017222444" description="Serotransferrin" evidence="15">
    <location>
        <begin position="24"/>
        <end position="705"/>
    </location>
</feature>
<dbReference type="SMART" id="SM00094">
    <property type="entry name" value="TR_FER"/>
    <property type="match status" value="2"/>
</dbReference>
<evidence type="ECO:0000259" key="16">
    <source>
        <dbReference type="PROSITE" id="PS51408"/>
    </source>
</evidence>
<dbReference type="FunFam" id="3.40.190.10:FF:000095">
    <property type="entry name" value="Lactotransferrin"/>
    <property type="match status" value="1"/>
</dbReference>
<feature type="binding site" evidence="13">
    <location>
        <position position="395"/>
    </location>
    <ligand>
        <name>Fe(3+)</name>
        <dbReference type="ChEBI" id="CHEBI:29034"/>
        <label>1</label>
    </ligand>
</feature>
<feature type="binding site" evidence="12">
    <location>
        <position position="465"/>
    </location>
    <ligand>
        <name>hydrogencarbonate</name>
        <dbReference type="ChEBI" id="CHEBI:17544"/>
        <label>1</label>
    </ligand>
</feature>
<feature type="binding site" evidence="12">
    <location>
        <position position="464"/>
    </location>
    <ligand>
        <name>hydrogencarbonate</name>
        <dbReference type="ChEBI" id="CHEBI:17544"/>
        <label>1</label>
    </ligand>
</feature>
<evidence type="ECO:0000256" key="15">
    <source>
        <dbReference type="SAM" id="SignalP"/>
    </source>
</evidence>
<feature type="disulfide bond" evidence="14">
    <location>
        <begin position="456"/>
        <end position="529"/>
    </location>
</feature>
<dbReference type="PROSITE" id="PS00205">
    <property type="entry name" value="TRANSFERRIN_LIKE_1"/>
    <property type="match status" value="1"/>
</dbReference>
<dbReference type="Pfam" id="PF00405">
    <property type="entry name" value="Transferrin"/>
    <property type="match status" value="2"/>
</dbReference>
<evidence type="ECO:0000256" key="9">
    <source>
        <dbReference type="ARBA" id="ARBA00023065"/>
    </source>
</evidence>
<evidence type="ECO:0000256" key="12">
    <source>
        <dbReference type="PIRSR" id="PIRSR002549-2"/>
    </source>
</evidence>
<comment type="similarity">
    <text evidence="11">Belongs to the transferrin family.</text>
</comment>
<dbReference type="GO" id="GO:0005615">
    <property type="term" value="C:extracellular space"/>
    <property type="evidence" value="ECO:0007669"/>
    <property type="project" value="InterPro"/>
</dbReference>
<keyword evidence="15" id="KW-0732">Signal</keyword>
<accession>A0A3B3SN27</accession>
<feature type="disulfide bond" evidence="14">
    <location>
        <begin position="144"/>
        <end position="224"/>
    </location>
</feature>
<feature type="binding site" evidence="12">
    <location>
        <position position="152"/>
    </location>
    <ligand>
        <name>hydrogencarbonate</name>
        <dbReference type="ChEBI" id="CHEBI:17544"/>
        <label>1</label>
    </ligand>
</feature>
<keyword evidence="10 14" id="KW-1015">Disulfide bond</keyword>
<dbReference type="GO" id="GO:0019731">
    <property type="term" value="P:antibacterial humoral response"/>
    <property type="evidence" value="ECO:0007669"/>
    <property type="project" value="TreeGrafter"/>
</dbReference>
<dbReference type="PRINTS" id="PR00422">
    <property type="entry name" value="TRANSFERRIN"/>
</dbReference>
<reference evidence="17" key="2">
    <citation type="submission" date="2025-09" db="UniProtKB">
        <authorList>
            <consortium name="Ensembl"/>
        </authorList>
    </citation>
    <scope>IDENTIFICATION</scope>
</reference>
<feature type="disulfide bond" evidence="14">
    <location>
        <begin position="569"/>
        <end position="585"/>
    </location>
</feature>
<feature type="binding site" evidence="12">
    <location>
        <position position="458"/>
    </location>
    <ligand>
        <name>hydrogencarbonate</name>
        <dbReference type="ChEBI" id="CHEBI:17544"/>
        <label>1</label>
    </ligand>
</feature>
<evidence type="ECO:0000313" key="17">
    <source>
        <dbReference type="Ensembl" id="ENSPKIP00000032117.1"/>
    </source>
</evidence>
<evidence type="ECO:0000256" key="8">
    <source>
        <dbReference type="ARBA" id="ARBA00023004"/>
    </source>
</evidence>
<dbReference type="PANTHER" id="PTHR11485:SF31">
    <property type="entry name" value="SEROTRANSFERRIN"/>
    <property type="match status" value="1"/>
</dbReference>
<comment type="subcellular location">
    <subcellularLocation>
        <location evidence="1 11">Secreted</location>
    </subcellularLocation>
</comment>
<feature type="disulfide bond" evidence="14">
    <location>
        <begin position="353"/>
        <end position="371"/>
    </location>
</feature>
<comment type="function">
    <text evidence="11">Transferrins are iron binding transport proteins which bind Fe(3+) ion in association with the binding of an anion, usually bicarbonate.</text>
</comment>
<keyword evidence="8 11" id="KW-0408">Iron</keyword>
<evidence type="ECO:0000256" key="14">
    <source>
        <dbReference type="PIRSR" id="PIRSR002549-4"/>
    </source>
</evidence>
<feature type="binding site" evidence="13">
    <location>
        <position position="91"/>
    </location>
    <ligand>
        <name>Fe(3+)</name>
        <dbReference type="ChEBI" id="CHEBI:29034"/>
        <label>1</label>
    </ligand>
</feature>
<dbReference type="Proteomes" id="UP000261540">
    <property type="component" value="Unplaced"/>
</dbReference>
<dbReference type="Ensembl" id="ENSPKIT00000012976.1">
    <property type="protein sequence ID" value="ENSPKIP00000032117.1"/>
    <property type="gene ID" value="ENSPKIG00000011173.1"/>
</dbReference>
<dbReference type="PROSITE" id="PS51408">
    <property type="entry name" value="TRANSFERRIN_LIKE_4"/>
    <property type="match status" value="2"/>
</dbReference>
<dbReference type="SUPFAM" id="SSF53850">
    <property type="entry name" value="Periplasmic binding protein-like II"/>
    <property type="match status" value="2"/>
</dbReference>
<feature type="disulfide bond" evidence="14">
    <location>
        <begin position="480"/>
        <end position="671"/>
    </location>
</feature>
<keyword evidence="4 11" id="KW-0410">Iron transport</keyword>
<keyword evidence="18" id="KW-1185">Reference proteome</keyword>
<dbReference type="AlphaFoldDB" id="A0A3B3SN27"/>
<sequence length="705" mass="76468">MSLAVCCTFLSPLTDLFLVLVQTIVPHESSISNRYKMDKVRWCVTSSQEHKKCENMKSMVSKFLCVLRNDTAACINAIKVKVGQADAITLDGGDIYKAGQPPRGLKPIIAEDYGKDSDTCYYAVAIAKNGTGFGFTELKGLNSCHTGLGNSAGWNIPIGTLVEMGQIKWDASENRTIEQAVSEFFNASCVPGAVGYPSLCKQCIGNCSYSHTEGYYDYGGAFRCILPQQKTRCWTWGDFASSVFLTAAEKSGYELLCRNGGRRTINFYKTCHLARIPAHAVVSRDDTYLAELIWSALQEGSMANQHVAPATSLLQGRGEPITRLLICITPPTETKQHGALRWCAVGKAEAVKCSQWMNHSMNTLDVEGIRCVSASTTNDCIRKILQNEADAITLDGGDVYTAGKCGLMPAMVEGYDIGKCRGVVVYPSEASSYYVVAVVRKGSGITWETLKGLKSCHTAMGRTAGWNVPMGLIYRQTGDCNFKQFFNKSCVPGANPGSSFCALCVGGANQACKPNSEEPYFGYAGAFRCLANGSGDVAFVRHTTVNENTDGKGPEWATNLKSADFELLCPNGYSPTAPVTDYLTCHLAKVAAHAVVTRPESRAHVTKVLNKLQARFGPAGGDTFKMFSSTGDVDLLFKDSTECLVEVPPNQSIGEFLGAKYVDMVTSLRKCEESRSGESTPDTQSLNGYKNGSFSLLSYQFSLIF</sequence>
<evidence type="ECO:0000256" key="6">
    <source>
        <dbReference type="ARBA" id="ARBA00022723"/>
    </source>
</evidence>
<evidence type="ECO:0000256" key="5">
    <source>
        <dbReference type="ARBA" id="ARBA00022525"/>
    </source>
</evidence>
<dbReference type="GO" id="GO:0005769">
    <property type="term" value="C:early endosome"/>
    <property type="evidence" value="ECO:0007669"/>
    <property type="project" value="TreeGrafter"/>
</dbReference>
<evidence type="ECO:0000256" key="10">
    <source>
        <dbReference type="ARBA" id="ARBA00023157"/>
    </source>
</evidence>
<dbReference type="GO" id="GO:0055037">
    <property type="term" value="C:recycling endosome"/>
    <property type="evidence" value="ECO:0007669"/>
    <property type="project" value="TreeGrafter"/>
</dbReference>
<dbReference type="InterPro" id="IPR016357">
    <property type="entry name" value="Transferrin"/>
</dbReference>
<name>A0A3B3SN27_9TELE</name>
<evidence type="ECO:0000256" key="7">
    <source>
        <dbReference type="ARBA" id="ARBA00022737"/>
    </source>
</evidence>
<protein>
    <recommendedName>
        <fullName evidence="11">Serotransferrin</fullName>
    </recommendedName>
</protein>
<feature type="domain" description="Transferrin-like" evidence="16">
    <location>
        <begin position="340"/>
        <end position="670"/>
    </location>
</feature>
<feature type="binding site" evidence="13">
    <location>
        <position position="121"/>
    </location>
    <ligand>
        <name>Fe(3+)</name>
        <dbReference type="ChEBI" id="CHEBI:29034"/>
        <label>1</label>
    </ligand>
</feature>
<feature type="binding site" evidence="13">
    <location>
        <position position="593"/>
    </location>
    <ligand>
        <name>Fe(3+)</name>
        <dbReference type="ChEBI" id="CHEBI:29034"/>
        <label>1</label>
    </ligand>
</feature>
<reference evidence="17" key="1">
    <citation type="submission" date="2025-08" db="UniProtKB">
        <authorList>
            <consortium name="Ensembl"/>
        </authorList>
    </citation>
    <scope>IDENTIFICATION</scope>
</reference>
<feature type="disulfide bond" evidence="14">
    <location>
        <begin position="53"/>
        <end position="65"/>
    </location>
</feature>
<evidence type="ECO:0000256" key="4">
    <source>
        <dbReference type="ARBA" id="ARBA00022496"/>
    </source>
</evidence>
<keyword evidence="9 11" id="KW-0406">Ion transport</keyword>
<keyword evidence="5 11" id="KW-0964">Secreted</keyword>
<comment type="subunit">
    <text evidence="2 11">Monomer.</text>
</comment>
<dbReference type="GeneTree" id="ENSGT00940000156055"/>
<feature type="binding site" evidence="12">
    <location>
        <position position="462"/>
    </location>
    <ligand>
        <name>hydrogencarbonate</name>
        <dbReference type="ChEBI" id="CHEBI:17544"/>
        <label>1</label>
    </ligand>
</feature>
<proteinExistence type="inferred from homology"/>
<evidence type="ECO:0000256" key="1">
    <source>
        <dbReference type="ARBA" id="ARBA00004613"/>
    </source>
</evidence>
<dbReference type="GO" id="GO:0006826">
    <property type="term" value="P:iron ion transport"/>
    <property type="evidence" value="ECO:0007669"/>
    <property type="project" value="UniProtKB-KW"/>
</dbReference>
<dbReference type="PANTHER" id="PTHR11485">
    <property type="entry name" value="TRANSFERRIN"/>
    <property type="match status" value="1"/>
</dbReference>
<dbReference type="GO" id="GO:0046872">
    <property type="term" value="F:metal ion binding"/>
    <property type="evidence" value="ECO:0007669"/>
    <property type="project" value="UniProtKB-KW"/>
</dbReference>
<dbReference type="Gene3D" id="3.40.190.10">
    <property type="entry name" value="Periplasmic binding protein-like II"/>
    <property type="match status" value="4"/>
</dbReference>
<feature type="disulfide bond" evidence="14">
    <location>
        <begin position="43"/>
        <end position="74"/>
    </location>
</feature>
<feature type="disulfide bond" evidence="14">
    <location>
        <begin position="490"/>
        <end position="504"/>
    </location>
</feature>
<feature type="disulfide bond" evidence="14">
    <location>
        <begin position="189"/>
        <end position="203"/>
    </location>
</feature>
<evidence type="ECO:0000256" key="13">
    <source>
        <dbReference type="PIRSR" id="PIRSR002549-3"/>
    </source>
</evidence>
<feature type="binding site" evidence="13">
    <location>
        <position position="433"/>
    </location>
    <ligand>
        <name>Fe(3+)</name>
        <dbReference type="ChEBI" id="CHEBI:29034"/>
        <label>1</label>
    </ligand>
</feature>
<feature type="binding site" evidence="12">
    <location>
        <position position="146"/>
    </location>
    <ligand>
        <name>hydrogencarbonate</name>
        <dbReference type="ChEBI" id="CHEBI:17544"/>
        <label>1</label>
    </ligand>
</feature>
<keyword evidence="7" id="KW-0677">Repeat</keyword>
<dbReference type="InterPro" id="IPR001156">
    <property type="entry name" value="Transferrin-like_dom"/>
</dbReference>
<dbReference type="PROSITE" id="PS00206">
    <property type="entry name" value="TRANSFERRIN_LIKE_2"/>
    <property type="match status" value="1"/>
</dbReference>
<feature type="disulfide bond" evidence="14">
    <location>
        <begin position="501"/>
        <end position="512"/>
    </location>
</feature>
<organism evidence="17 18">
    <name type="scientific">Paramormyrops kingsleyae</name>
    <dbReference type="NCBI Taxonomy" id="1676925"/>
    <lineage>
        <taxon>Eukaryota</taxon>
        <taxon>Metazoa</taxon>
        <taxon>Chordata</taxon>
        <taxon>Craniata</taxon>
        <taxon>Vertebrata</taxon>
        <taxon>Euteleostomi</taxon>
        <taxon>Actinopterygii</taxon>
        <taxon>Neopterygii</taxon>
        <taxon>Teleostei</taxon>
        <taxon>Osteoglossocephala</taxon>
        <taxon>Osteoglossomorpha</taxon>
        <taxon>Osteoglossiformes</taxon>
        <taxon>Mormyridae</taxon>
        <taxon>Paramormyrops</taxon>
    </lineage>
</organism>